<dbReference type="Proteomes" id="UP001597055">
    <property type="component" value="Unassembled WGS sequence"/>
</dbReference>
<gene>
    <name evidence="3" type="ORF">ACFQ0P_16305</name>
</gene>
<dbReference type="EMBL" id="JBHTII010000002">
    <property type="protein sequence ID" value="MFD0791955.1"/>
    <property type="molecule type" value="Genomic_DNA"/>
</dbReference>
<sequence length="142" mass="15870">MRFIDAVTTGYQYQGFWGSLGDLIWWFLWVFVFVAYLFALFAVISDLFRDHELSGWWKAVWIIFLIFVPFLTLLVYLIARGNGMAKRGAAEANQIQAAQDAYIKSVATSASPSDEIAKAKGLLDSGTITQAEYDAIKAKALS</sequence>
<comment type="caution">
    <text evidence="3">The sequence shown here is derived from an EMBL/GenBank/DDBJ whole genome shotgun (WGS) entry which is preliminary data.</text>
</comment>
<evidence type="ECO:0000256" key="1">
    <source>
        <dbReference type="SAM" id="Phobius"/>
    </source>
</evidence>
<name>A0ABW3AMD4_9MICO</name>
<keyword evidence="4" id="KW-1185">Reference proteome</keyword>
<evidence type="ECO:0000259" key="2">
    <source>
        <dbReference type="Pfam" id="PF09851"/>
    </source>
</evidence>
<feature type="domain" description="SHOCT" evidence="2">
    <location>
        <begin position="114"/>
        <end position="141"/>
    </location>
</feature>
<keyword evidence="1" id="KW-0812">Transmembrane</keyword>
<proteinExistence type="predicted"/>
<evidence type="ECO:0000313" key="3">
    <source>
        <dbReference type="EMBL" id="MFD0791955.1"/>
    </source>
</evidence>
<accession>A0ABW3AMD4</accession>
<dbReference type="InterPro" id="IPR018649">
    <property type="entry name" value="SHOCT"/>
</dbReference>
<reference evidence="4" key="1">
    <citation type="journal article" date="2019" name="Int. J. Syst. Evol. Microbiol.">
        <title>The Global Catalogue of Microorganisms (GCM) 10K type strain sequencing project: providing services to taxonomists for standard genome sequencing and annotation.</title>
        <authorList>
            <consortium name="The Broad Institute Genomics Platform"/>
            <consortium name="The Broad Institute Genome Sequencing Center for Infectious Disease"/>
            <person name="Wu L."/>
            <person name="Ma J."/>
        </authorList>
    </citation>
    <scope>NUCLEOTIDE SEQUENCE [LARGE SCALE GENOMIC DNA]</scope>
    <source>
        <strain evidence="4">CCUG 54523</strain>
    </source>
</reference>
<dbReference type="Pfam" id="PF09851">
    <property type="entry name" value="SHOCT"/>
    <property type="match status" value="1"/>
</dbReference>
<feature type="transmembrane region" description="Helical" evidence="1">
    <location>
        <begin position="56"/>
        <end position="79"/>
    </location>
</feature>
<feature type="transmembrane region" description="Helical" evidence="1">
    <location>
        <begin position="23"/>
        <end position="44"/>
    </location>
</feature>
<protein>
    <submittedName>
        <fullName evidence="3">SHOCT domain-containing protein</fullName>
    </submittedName>
</protein>
<keyword evidence="1" id="KW-0472">Membrane</keyword>
<keyword evidence="1" id="KW-1133">Transmembrane helix</keyword>
<organism evidence="3 4">
    <name type="scientific">Microbacterium insulae</name>
    <dbReference type="NCBI Taxonomy" id="483014"/>
    <lineage>
        <taxon>Bacteria</taxon>
        <taxon>Bacillati</taxon>
        <taxon>Actinomycetota</taxon>
        <taxon>Actinomycetes</taxon>
        <taxon>Micrococcales</taxon>
        <taxon>Microbacteriaceae</taxon>
        <taxon>Microbacterium</taxon>
    </lineage>
</organism>
<evidence type="ECO:0000313" key="4">
    <source>
        <dbReference type="Proteomes" id="UP001597055"/>
    </source>
</evidence>
<dbReference type="RefSeq" id="WP_204979687.1">
    <property type="nucleotide sequence ID" value="NZ_JBHTII010000002.1"/>
</dbReference>